<feature type="region of interest" description="Disordered" evidence="1">
    <location>
        <begin position="1"/>
        <end position="26"/>
    </location>
</feature>
<gene>
    <name evidence="2" type="ORF">MTR67_023432</name>
</gene>
<feature type="non-terminal residue" evidence="2">
    <location>
        <position position="1"/>
    </location>
</feature>
<name>A0AAF0QWS8_SOLVR</name>
<dbReference type="EMBL" id="CP133616">
    <property type="protein sequence ID" value="WMV30047.1"/>
    <property type="molecule type" value="Genomic_DNA"/>
</dbReference>
<reference evidence="2" key="1">
    <citation type="submission" date="2023-08" db="EMBL/GenBank/DDBJ databases">
        <title>A de novo genome assembly of Solanum verrucosum Schlechtendal, a Mexican diploid species geographically isolated from the other diploid A-genome species in potato relatives.</title>
        <authorList>
            <person name="Hosaka K."/>
        </authorList>
    </citation>
    <scope>NUCLEOTIDE SEQUENCE</scope>
    <source>
        <tissue evidence="2">Young leaves</tissue>
    </source>
</reference>
<protein>
    <submittedName>
        <fullName evidence="2">Uncharacterized protein</fullName>
    </submittedName>
</protein>
<sequence length="164" mass="17919">ASGRGRVQLGRGSRTSGGGIASQKCKGRGTTRRLDCSGMVDFNVILGMDQLSPYHAILHCNAKTKTLAIPGVSRVGWRGASGSYPIKAISFIHAQRLVEIGCLSYLAFIRDTSIEPLLKDSILVVQEFPDVFPFYLPSVPSNRDIDFPNEYDLALSLFLFLPTL</sequence>
<dbReference type="AlphaFoldDB" id="A0AAF0QWS8"/>
<organism evidence="2 3">
    <name type="scientific">Solanum verrucosum</name>
    <dbReference type="NCBI Taxonomy" id="315347"/>
    <lineage>
        <taxon>Eukaryota</taxon>
        <taxon>Viridiplantae</taxon>
        <taxon>Streptophyta</taxon>
        <taxon>Embryophyta</taxon>
        <taxon>Tracheophyta</taxon>
        <taxon>Spermatophyta</taxon>
        <taxon>Magnoliopsida</taxon>
        <taxon>eudicotyledons</taxon>
        <taxon>Gunneridae</taxon>
        <taxon>Pentapetalae</taxon>
        <taxon>asterids</taxon>
        <taxon>lamiids</taxon>
        <taxon>Solanales</taxon>
        <taxon>Solanaceae</taxon>
        <taxon>Solanoideae</taxon>
        <taxon>Solaneae</taxon>
        <taxon>Solanum</taxon>
    </lineage>
</organism>
<evidence type="ECO:0000313" key="2">
    <source>
        <dbReference type="EMBL" id="WMV30047.1"/>
    </source>
</evidence>
<evidence type="ECO:0000256" key="1">
    <source>
        <dbReference type="SAM" id="MobiDB-lite"/>
    </source>
</evidence>
<keyword evidence="3" id="KW-1185">Reference proteome</keyword>
<accession>A0AAF0QWS8</accession>
<evidence type="ECO:0000313" key="3">
    <source>
        <dbReference type="Proteomes" id="UP001234989"/>
    </source>
</evidence>
<proteinExistence type="predicted"/>
<dbReference type="Proteomes" id="UP001234989">
    <property type="component" value="Chromosome 5"/>
</dbReference>